<evidence type="ECO:0000256" key="1">
    <source>
        <dbReference type="SAM" id="Phobius"/>
    </source>
</evidence>
<accession>A0A939QIJ8</accession>
<dbReference type="PIRSF" id="PIRSF002741">
    <property type="entry name" value="MppA"/>
    <property type="match status" value="1"/>
</dbReference>
<sequence length="566" mass="62432">MSQQQVRIITKSRRPLWTGVGIGVAAVAAIGVGIALVPKAAGPDTAAAQTTADVAEEDRFGGTLTYLDAEVIASGSVQNGTWQGSALTHNITDRLVYANPETGELEPWIAEKWDISEDGLEYVFTIKDGVTYSNGQELDAGSVQRNIEFQAFGRPEEGINPNQTYPAVESVTSDGDARTVTVRLTEPFSPYIKILSNWASSLVADDTLDGTAEEQQLITNTIGSGPFVVTSETYGEEIVLESRDDYDWAPESSEHQGPAYLDRIVWIPVLEDATRLGSLRAGEGDLIRYVQPSEEKPLEKDGFQVVGLQGTGQTNTWVLKQQVPVLQDERVRKAILSAIDRQQIIDDLYTDNWTTASSIVTEDAFGFRDQSDKLAFDPEAANELLDEAGWTERDADGYRVKDGERLHIKTVIDVYDSTAPALFQLVQWQLEQVGIELELTEVDYANVQTAYADPEVGVLRTGWPQADPWVTIRNAFDTERSNTLTLPQADATLNDLLNRQTTVSGDERAEVVGELQDYVIDHALAFPIITDTQIFALQPDVQGFGWTPEARPVFYDTFTLDDAEKR</sequence>
<keyword evidence="4" id="KW-1185">Reference proteome</keyword>
<dbReference type="GO" id="GO:0015833">
    <property type="term" value="P:peptide transport"/>
    <property type="evidence" value="ECO:0007669"/>
    <property type="project" value="TreeGrafter"/>
</dbReference>
<dbReference type="GO" id="GO:0043190">
    <property type="term" value="C:ATP-binding cassette (ABC) transporter complex"/>
    <property type="evidence" value="ECO:0007669"/>
    <property type="project" value="InterPro"/>
</dbReference>
<dbReference type="EMBL" id="JAGFOA010000003">
    <property type="protein sequence ID" value="MBO3663574.1"/>
    <property type="molecule type" value="Genomic_DNA"/>
</dbReference>
<gene>
    <name evidence="3" type="ORF">J5V96_08605</name>
</gene>
<keyword evidence="1" id="KW-0812">Transmembrane</keyword>
<dbReference type="SUPFAM" id="SSF53850">
    <property type="entry name" value="Periplasmic binding protein-like II"/>
    <property type="match status" value="1"/>
</dbReference>
<dbReference type="Pfam" id="PF00496">
    <property type="entry name" value="SBP_bac_5"/>
    <property type="match status" value="1"/>
</dbReference>
<organism evidence="3 4">
    <name type="scientific">Microbacterium stercoris</name>
    <dbReference type="NCBI Taxonomy" id="2820289"/>
    <lineage>
        <taxon>Bacteria</taxon>
        <taxon>Bacillati</taxon>
        <taxon>Actinomycetota</taxon>
        <taxon>Actinomycetes</taxon>
        <taxon>Micrococcales</taxon>
        <taxon>Microbacteriaceae</taxon>
        <taxon>Microbacterium</taxon>
    </lineage>
</organism>
<evidence type="ECO:0000313" key="4">
    <source>
        <dbReference type="Proteomes" id="UP000680132"/>
    </source>
</evidence>
<dbReference type="Gene3D" id="3.10.105.10">
    <property type="entry name" value="Dipeptide-binding Protein, Domain 3"/>
    <property type="match status" value="1"/>
</dbReference>
<dbReference type="InterPro" id="IPR000914">
    <property type="entry name" value="SBP_5_dom"/>
</dbReference>
<dbReference type="InterPro" id="IPR039424">
    <property type="entry name" value="SBP_5"/>
</dbReference>
<evidence type="ECO:0000259" key="2">
    <source>
        <dbReference type="Pfam" id="PF00496"/>
    </source>
</evidence>
<keyword evidence="1" id="KW-1133">Transmembrane helix</keyword>
<dbReference type="RefSeq" id="WP_208502798.1">
    <property type="nucleotide sequence ID" value="NZ_JAGFOA010000003.1"/>
</dbReference>
<protein>
    <recommendedName>
        <fullName evidence="2">Solute-binding protein family 5 domain-containing protein</fullName>
    </recommendedName>
</protein>
<feature type="transmembrane region" description="Helical" evidence="1">
    <location>
        <begin position="16"/>
        <end position="37"/>
    </location>
</feature>
<proteinExistence type="predicted"/>
<dbReference type="PANTHER" id="PTHR30290">
    <property type="entry name" value="PERIPLASMIC BINDING COMPONENT OF ABC TRANSPORTER"/>
    <property type="match status" value="1"/>
</dbReference>
<evidence type="ECO:0000313" key="3">
    <source>
        <dbReference type="EMBL" id="MBO3663574.1"/>
    </source>
</evidence>
<keyword evidence="1" id="KW-0472">Membrane</keyword>
<dbReference type="GO" id="GO:0042597">
    <property type="term" value="C:periplasmic space"/>
    <property type="evidence" value="ECO:0007669"/>
    <property type="project" value="UniProtKB-ARBA"/>
</dbReference>
<reference evidence="3" key="1">
    <citation type="submission" date="2021-03" db="EMBL/GenBank/DDBJ databases">
        <title>Microbacterium sp. nov., a novel actinobacterium isolated from cow dung.</title>
        <authorList>
            <person name="Zhang L."/>
        </authorList>
    </citation>
    <scope>NUCLEOTIDE SEQUENCE</scope>
    <source>
        <strain evidence="3">NEAU-LLB</strain>
    </source>
</reference>
<dbReference type="AlphaFoldDB" id="A0A939QIJ8"/>
<name>A0A939QIJ8_9MICO</name>
<comment type="caution">
    <text evidence="3">The sequence shown here is derived from an EMBL/GenBank/DDBJ whole genome shotgun (WGS) entry which is preliminary data.</text>
</comment>
<dbReference type="Gene3D" id="3.40.190.10">
    <property type="entry name" value="Periplasmic binding protein-like II"/>
    <property type="match status" value="1"/>
</dbReference>
<dbReference type="GO" id="GO:1904680">
    <property type="term" value="F:peptide transmembrane transporter activity"/>
    <property type="evidence" value="ECO:0007669"/>
    <property type="project" value="TreeGrafter"/>
</dbReference>
<feature type="domain" description="Solute-binding protein family 5" evidence="2">
    <location>
        <begin position="104"/>
        <end position="468"/>
    </location>
</feature>
<dbReference type="InterPro" id="IPR030678">
    <property type="entry name" value="Peptide/Ni-bd"/>
</dbReference>
<dbReference type="Proteomes" id="UP000680132">
    <property type="component" value="Unassembled WGS sequence"/>
</dbReference>